<organism evidence="2 3">
    <name type="scientific">Candidatus Mailhella merdigallinarum</name>
    <dbReference type="NCBI Taxonomy" id="2838658"/>
    <lineage>
        <taxon>Bacteria</taxon>
        <taxon>Pseudomonadati</taxon>
        <taxon>Thermodesulfobacteriota</taxon>
        <taxon>Desulfovibrionia</taxon>
        <taxon>Desulfovibrionales</taxon>
        <taxon>Desulfovibrionaceae</taxon>
        <taxon>Mailhella</taxon>
    </lineage>
</organism>
<dbReference type="Pfam" id="PF01609">
    <property type="entry name" value="DDE_Tnp_1"/>
    <property type="match status" value="1"/>
</dbReference>
<evidence type="ECO:0000313" key="2">
    <source>
        <dbReference type="EMBL" id="HJA08676.1"/>
    </source>
</evidence>
<dbReference type="InterPro" id="IPR047647">
    <property type="entry name" value="ISAs1_transpos"/>
</dbReference>
<evidence type="ECO:0000259" key="1">
    <source>
        <dbReference type="Pfam" id="PF01609"/>
    </source>
</evidence>
<comment type="caution">
    <text evidence="2">The sequence shown here is derived from an EMBL/GenBank/DDBJ whole genome shotgun (WGS) entry which is preliminary data.</text>
</comment>
<dbReference type="InterPro" id="IPR051698">
    <property type="entry name" value="Transposase_11-like"/>
</dbReference>
<sequence>MYPNIILPDQEKNHGRKKNRIRLCAEFGSWPGILGKERVGLQTAAKMIFTREIYGEKSTKFIYYISSLPMDAQKIAHIVREHWGIENTLHWGLDVVFHKDYRFVRKDNFPKNLATMRRNAFALAMRLFPMRRYQKS</sequence>
<evidence type="ECO:0000313" key="3">
    <source>
        <dbReference type="Proteomes" id="UP000824225"/>
    </source>
</evidence>
<name>A0A9D2HEG1_9BACT</name>
<dbReference type="PANTHER" id="PTHR30298:SF0">
    <property type="entry name" value="PROTEIN YBFL-RELATED"/>
    <property type="match status" value="1"/>
</dbReference>
<protein>
    <submittedName>
        <fullName evidence="2">ISAs1 family transposase</fullName>
    </submittedName>
</protein>
<dbReference type="GO" id="GO:0004803">
    <property type="term" value="F:transposase activity"/>
    <property type="evidence" value="ECO:0007669"/>
    <property type="project" value="InterPro"/>
</dbReference>
<dbReference type="EMBL" id="DXAN01000020">
    <property type="protein sequence ID" value="HJA08676.1"/>
    <property type="molecule type" value="Genomic_DNA"/>
</dbReference>
<dbReference type="Proteomes" id="UP000824225">
    <property type="component" value="Unassembled WGS sequence"/>
</dbReference>
<dbReference type="AlphaFoldDB" id="A0A9D2HEG1"/>
<proteinExistence type="predicted"/>
<dbReference type="NCBIfam" id="NF033564">
    <property type="entry name" value="transpos_ISAs1"/>
    <property type="match status" value="1"/>
</dbReference>
<reference evidence="2" key="1">
    <citation type="journal article" date="2021" name="PeerJ">
        <title>Extensive microbial diversity within the chicken gut microbiome revealed by metagenomics and culture.</title>
        <authorList>
            <person name="Gilroy R."/>
            <person name="Ravi A."/>
            <person name="Getino M."/>
            <person name="Pursley I."/>
            <person name="Horton D.L."/>
            <person name="Alikhan N.F."/>
            <person name="Baker D."/>
            <person name="Gharbi K."/>
            <person name="Hall N."/>
            <person name="Watson M."/>
            <person name="Adriaenssens E.M."/>
            <person name="Foster-Nyarko E."/>
            <person name="Jarju S."/>
            <person name="Secka A."/>
            <person name="Antonio M."/>
            <person name="Oren A."/>
            <person name="Chaudhuri R.R."/>
            <person name="La Ragione R."/>
            <person name="Hildebrand F."/>
            <person name="Pallen M.J."/>
        </authorList>
    </citation>
    <scope>NUCLEOTIDE SEQUENCE</scope>
    <source>
        <strain evidence="2">CHK186-16707</strain>
    </source>
</reference>
<feature type="domain" description="Transposase IS4-like" evidence="1">
    <location>
        <begin position="16"/>
        <end position="109"/>
    </location>
</feature>
<dbReference type="GO" id="GO:0003677">
    <property type="term" value="F:DNA binding"/>
    <property type="evidence" value="ECO:0007669"/>
    <property type="project" value="InterPro"/>
</dbReference>
<gene>
    <name evidence="2" type="ORF">H9962_05750</name>
</gene>
<reference evidence="2" key="2">
    <citation type="submission" date="2021-04" db="EMBL/GenBank/DDBJ databases">
        <authorList>
            <person name="Gilroy R."/>
        </authorList>
    </citation>
    <scope>NUCLEOTIDE SEQUENCE</scope>
    <source>
        <strain evidence="2">CHK186-16707</strain>
    </source>
</reference>
<dbReference type="GO" id="GO:0006313">
    <property type="term" value="P:DNA transposition"/>
    <property type="evidence" value="ECO:0007669"/>
    <property type="project" value="InterPro"/>
</dbReference>
<dbReference type="InterPro" id="IPR002559">
    <property type="entry name" value="Transposase_11"/>
</dbReference>
<accession>A0A9D2HEG1</accession>
<dbReference type="PANTHER" id="PTHR30298">
    <property type="entry name" value="H REPEAT-ASSOCIATED PREDICTED TRANSPOSASE"/>
    <property type="match status" value="1"/>
</dbReference>